<feature type="region of interest" description="Disordered" evidence="1">
    <location>
        <begin position="551"/>
        <end position="597"/>
    </location>
</feature>
<dbReference type="Proteomes" id="UP000075714">
    <property type="component" value="Unassembled WGS sequence"/>
</dbReference>
<accession>A0A150GSZ3</accession>
<reference evidence="4" key="1">
    <citation type="journal article" date="2016" name="Nat. Commun.">
        <title>The Gonium pectorale genome demonstrates co-option of cell cycle regulation during the evolution of multicellularity.</title>
        <authorList>
            <person name="Hanschen E.R."/>
            <person name="Marriage T.N."/>
            <person name="Ferris P.J."/>
            <person name="Hamaji T."/>
            <person name="Toyoda A."/>
            <person name="Fujiyama A."/>
            <person name="Neme R."/>
            <person name="Noguchi H."/>
            <person name="Minakuchi Y."/>
            <person name="Suzuki M."/>
            <person name="Kawai-Toyooka H."/>
            <person name="Smith D.R."/>
            <person name="Sparks H."/>
            <person name="Anderson J."/>
            <person name="Bakaric R."/>
            <person name="Luria V."/>
            <person name="Karger A."/>
            <person name="Kirschner M.W."/>
            <person name="Durand P.M."/>
            <person name="Michod R.E."/>
            <person name="Nozaki H."/>
            <person name="Olson B.J."/>
        </authorList>
    </citation>
    <scope>NUCLEOTIDE SEQUENCE [LARGE SCALE GENOMIC DNA]</scope>
    <source>
        <strain evidence="4">NIES-2863</strain>
    </source>
</reference>
<feature type="transmembrane region" description="Helical" evidence="2">
    <location>
        <begin position="1050"/>
        <end position="1072"/>
    </location>
</feature>
<feature type="compositionally biased region" description="Gly residues" evidence="1">
    <location>
        <begin position="557"/>
        <end position="583"/>
    </location>
</feature>
<keyword evidence="2" id="KW-0472">Membrane</keyword>
<evidence type="ECO:0000313" key="4">
    <source>
        <dbReference type="Proteomes" id="UP000075714"/>
    </source>
</evidence>
<evidence type="ECO:0000313" key="3">
    <source>
        <dbReference type="EMBL" id="KXZ52808.1"/>
    </source>
</evidence>
<dbReference type="AlphaFoldDB" id="A0A150GSZ3"/>
<keyword evidence="2" id="KW-0812">Transmembrane</keyword>
<comment type="caution">
    <text evidence="3">The sequence shown here is derived from an EMBL/GenBank/DDBJ whole genome shotgun (WGS) entry which is preliminary data.</text>
</comment>
<feature type="transmembrane region" description="Helical" evidence="2">
    <location>
        <begin position="1124"/>
        <end position="1142"/>
    </location>
</feature>
<organism evidence="3 4">
    <name type="scientific">Gonium pectorale</name>
    <name type="common">Green alga</name>
    <dbReference type="NCBI Taxonomy" id="33097"/>
    <lineage>
        <taxon>Eukaryota</taxon>
        <taxon>Viridiplantae</taxon>
        <taxon>Chlorophyta</taxon>
        <taxon>core chlorophytes</taxon>
        <taxon>Chlorophyceae</taxon>
        <taxon>CS clade</taxon>
        <taxon>Chlamydomonadales</taxon>
        <taxon>Volvocaceae</taxon>
        <taxon>Gonium</taxon>
    </lineage>
</organism>
<gene>
    <name evidence="3" type="ORF">GPECTOR_8g194</name>
</gene>
<protein>
    <submittedName>
        <fullName evidence="3">Uncharacterized protein</fullName>
    </submittedName>
</protein>
<feature type="region of interest" description="Disordered" evidence="1">
    <location>
        <begin position="868"/>
        <end position="988"/>
    </location>
</feature>
<feature type="region of interest" description="Disordered" evidence="1">
    <location>
        <begin position="505"/>
        <end position="535"/>
    </location>
</feature>
<proteinExistence type="predicted"/>
<feature type="transmembrane region" description="Helical" evidence="2">
    <location>
        <begin position="1006"/>
        <end position="1023"/>
    </location>
</feature>
<dbReference type="EMBL" id="LSYV01000009">
    <property type="protein sequence ID" value="KXZ52808.1"/>
    <property type="molecule type" value="Genomic_DNA"/>
</dbReference>
<feature type="compositionally biased region" description="Low complexity" evidence="1">
    <location>
        <begin position="967"/>
        <end position="978"/>
    </location>
</feature>
<evidence type="ECO:0000256" key="2">
    <source>
        <dbReference type="SAM" id="Phobius"/>
    </source>
</evidence>
<keyword evidence="4" id="KW-1185">Reference proteome</keyword>
<evidence type="ECO:0000256" key="1">
    <source>
        <dbReference type="SAM" id="MobiDB-lite"/>
    </source>
</evidence>
<sequence length="1211" mass="122747">MLARLAHSRLCVPAAGAPFAALQDLPPATALTGYPCGGGLRSLAFALRRCLDPRPRLAVWDLCNLAGVAAQASRLVMLLASPLFYFAAGGREAMVVMSCATNLGAMALAALAAPPAALAVGGAAHLSALRGHDALVYYCWRAATVQRLPSRIQAFAGPGIWAASSIIADLLDRRLLPPDHPAIRHCGAAQALRAFLLAIVLPYLACLGWERVAASRQQAAGCGVGCADAEAAQAEATLELGGGTCVILLPTASSLYRSPRRAVTLSLKASAPVATLPDGSWDRASFHAAAQTVLSRVGAAVRRAEAEAQEAGQGAPVAVSAVCVPGCVHLLIVMSYDAAAEEDKEEEKSMMVSAPIGAGGLPRLRHAVAGLGVSAEGHDWCAGGEAATAGRGLDPQLSALLRLGVAPAEEDKEEEKSMMVSAPIGAGGLPRLRHAVAGLGVSAEGHDWCAGGEAATAGRGLDPQLSALLRLGVARGELPASPSPSSAAGSGRSGGARAVSCAGGICSPGPGQLDSRKRSGDGEGGGTSGVATGGSGDSGCIAGFGSVFEVRDDDGDGGNNGRDGGNAGGNGGNGGDGRDGGNSGAEPAASPPSRQLQSVASLAVGSALVWPPAIELPPDGAASLLVLLHEGLLAGVERLRFVVVGPTDGVELDEVVRLGITDQQHAAAEDPAGEGGGGDSYLPVRCGGVPGHAAAAEMRALYSRLLACFLRRRGGAQATSLSSTAEAAAASVLLTLQQLREEPMPEPPAGSGAGAAVIPPVSLGPWPLRWDGAAAACTAYDQGLCGLLLDLGAVLHFKRRPRRGGSGGGVAGQELAALEATAAQVAGPVLRYLQQQGLRHTAAECTAAMAVLNGEGGSQAVKTAGEEFATGGHGRKGGASGSRGAHDAEGTMAPGLPLEEWAPSEVQQQQQEEEGLAEPKQSAAAYPEGSTTDGSAPEGSIASSTGPSLQLPGMHMSSPASSEDVKAAGSSKAGSKAAEVTRGSAPPQIGDEAAYREFTMRSGRPVQMMGLATILAVRVVLLLRTTARVRAAGGERSGCWADGSGEEGCGEVAVCVLHLLAAVFALLISMFAPMRPRQVARQRFAFVTSFYGFEGLLNLAASLRAPLPLSGWLLGAPLRLAVPWLWRETLGGAIHVLYVLWLPVTMQVGVAQQAVTSVLLGVSAASTIAMVEGSVSRGVRFGVASTVLSVLVAALLDRRTRRAFGTRQRHD</sequence>
<feature type="compositionally biased region" description="Gly residues" evidence="1">
    <location>
        <begin position="522"/>
        <end position="535"/>
    </location>
</feature>
<feature type="transmembrane region" description="Helical" evidence="2">
    <location>
        <begin position="1177"/>
        <end position="1196"/>
    </location>
</feature>
<name>A0A150GSZ3_GONPE</name>
<keyword evidence="2" id="KW-1133">Transmembrane helix</keyword>